<reference evidence="1 2" key="1">
    <citation type="submission" date="2016-11" db="EMBL/GenBank/DDBJ databases">
        <title>Draft genome sequences of five Shigatoxin-producing Escherichia coli isolates harboring the new recently described Subtilase cytotoxin allelic variant subAB2-3.</title>
        <authorList>
            <person name="Tasara T."/>
            <person name="Fierz L."/>
            <person name="Klumpp J."/>
            <person name="Schmidt H."/>
            <person name="Stephan R."/>
        </authorList>
    </citation>
    <scope>NUCLEOTIDE SEQUENCE [LARGE SCALE GENOMIC DNA]</scope>
    <source>
        <strain evidence="1 2">453</strain>
    </source>
</reference>
<dbReference type="Proteomes" id="UP000186595">
    <property type="component" value="Unassembled WGS sequence"/>
</dbReference>
<evidence type="ECO:0000313" key="2">
    <source>
        <dbReference type="Proteomes" id="UP000186595"/>
    </source>
</evidence>
<dbReference type="EMBL" id="MPGR01000001">
    <property type="protein sequence ID" value="OKB73930.1"/>
    <property type="molecule type" value="Genomic_DNA"/>
</dbReference>
<evidence type="ECO:0000313" key="1">
    <source>
        <dbReference type="EMBL" id="OKB73930.1"/>
    </source>
</evidence>
<accession>A0AAP7TW35</accession>
<gene>
    <name evidence="1" type="ORF">BMT50_14655</name>
</gene>
<protein>
    <recommendedName>
        <fullName evidence="3">Type I toxin-antitoxin system SymE family toxin</fullName>
    </recommendedName>
</protein>
<sequence length="64" mass="7078">MPPGPDRGLLLHDNTKQAGFTDGMQVKICVMPDCIIITTQNSRELWGCAEGLSVTHINRPKMLQ</sequence>
<name>A0AAP7TW35_ECOLX</name>
<comment type="caution">
    <text evidence="1">The sequence shown here is derived from an EMBL/GenBank/DDBJ whole genome shotgun (WGS) entry which is preliminary data.</text>
</comment>
<evidence type="ECO:0008006" key="3">
    <source>
        <dbReference type="Google" id="ProtNLM"/>
    </source>
</evidence>
<dbReference type="AlphaFoldDB" id="A0AAP7TW35"/>
<organism evidence="1 2">
    <name type="scientific">Escherichia coli</name>
    <dbReference type="NCBI Taxonomy" id="562"/>
    <lineage>
        <taxon>Bacteria</taxon>
        <taxon>Pseudomonadati</taxon>
        <taxon>Pseudomonadota</taxon>
        <taxon>Gammaproteobacteria</taxon>
        <taxon>Enterobacterales</taxon>
        <taxon>Enterobacteriaceae</taxon>
        <taxon>Escherichia</taxon>
    </lineage>
</organism>
<proteinExistence type="predicted"/>